<accession>A0AAV4XCW3</accession>
<keyword evidence="2" id="KW-1185">Reference proteome</keyword>
<reference evidence="1 2" key="1">
    <citation type="submission" date="2021-06" db="EMBL/GenBank/DDBJ databases">
        <title>Caerostris extrusa draft genome.</title>
        <authorList>
            <person name="Kono N."/>
            <person name="Arakawa K."/>
        </authorList>
    </citation>
    <scope>NUCLEOTIDE SEQUENCE [LARGE SCALE GENOMIC DNA]</scope>
</reference>
<evidence type="ECO:0000313" key="1">
    <source>
        <dbReference type="EMBL" id="GIY91815.1"/>
    </source>
</evidence>
<evidence type="ECO:0000313" key="2">
    <source>
        <dbReference type="Proteomes" id="UP001054945"/>
    </source>
</evidence>
<dbReference type="EMBL" id="BPLR01000056">
    <property type="protein sequence ID" value="GIY91815.1"/>
    <property type="molecule type" value="Genomic_DNA"/>
</dbReference>
<dbReference type="Proteomes" id="UP001054945">
    <property type="component" value="Unassembled WGS sequence"/>
</dbReference>
<organism evidence="1 2">
    <name type="scientific">Caerostris extrusa</name>
    <name type="common">Bark spider</name>
    <name type="synonym">Caerostris bankana</name>
    <dbReference type="NCBI Taxonomy" id="172846"/>
    <lineage>
        <taxon>Eukaryota</taxon>
        <taxon>Metazoa</taxon>
        <taxon>Ecdysozoa</taxon>
        <taxon>Arthropoda</taxon>
        <taxon>Chelicerata</taxon>
        <taxon>Arachnida</taxon>
        <taxon>Araneae</taxon>
        <taxon>Araneomorphae</taxon>
        <taxon>Entelegynae</taxon>
        <taxon>Araneoidea</taxon>
        <taxon>Araneidae</taxon>
        <taxon>Caerostris</taxon>
    </lineage>
</organism>
<protein>
    <submittedName>
        <fullName evidence="1">Uncharacterized protein</fullName>
    </submittedName>
</protein>
<gene>
    <name evidence="1" type="ORF">CEXT_326521</name>
</gene>
<proteinExistence type="predicted"/>
<name>A0AAV4XCW3_CAEEX</name>
<comment type="caution">
    <text evidence="1">The sequence shown here is derived from an EMBL/GenBank/DDBJ whole genome shotgun (WGS) entry which is preliminary data.</text>
</comment>
<dbReference type="AlphaFoldDB" id="A0AAV4XCW3"/>
<sequence>MEEGSTSLFIMDQASAVITGQPSNKWLIPPPTAPPFLIARNTPFGHEYRLNLVERACNHNWHRAFPDGRFRATVNLFHLIKAFLRARNTPFGRGYCLNLVKRARNRTVIERPGRQVPGNRQFVPPD</sequence>